<protein>
    <recommendedName>
        <fullName evidence="4">Sulfotransferase</fullName>
    </recommendedName>
</protein>
<reference evidence="2" key="1">
    <citation type="submission" date="2023-06" db="EMBL/GenBank/DDBJ databases">
        <authorList>
            <person name="Delattre M."/>
        </authorList>
    </citation>
    <scope>NUCLEOTIDE SEQUENCE</scope>
    <source>
        <strain evidence="2">AF72</strain>
    </source>
</reference>
<dbReference type="Proteomes" id="UP001177023">
    <property type="component" value="Unassembled WGS sequence"/>
</dbReference>
<dbReference type="GO" id="GO:1902884">
    <property type="term" value="P:positive regulation of response to oxidative stress"/>
    <property type="evidence" value="ECO:0007669"/>
    <property type="project" value="InterPro"/>
</dbReference>
<dbReference type="GO" id="GO:0050650">
    <property type="term" value="P:chondroitin sulfate proteoglycan biosynthetic process"/>
    <property type="evidence" value="ECO:0007669"/>
    <property type="project" value="InterPro"/>
</dbReference>
<evidence type="ECO:0000313" key="3">
    <source>
        <dbReference type="Proteomes" id="UP001177023"/>
    </source>
</evidence>
<dbReference type="Pfam" id="PF03567">
    <property type="entry name" value="Sulfotransfer_2"/>
    <property type="match status" value="1"/>
</dbReference>
<dbReference type="InterPro" id="IPR007669">
    <property type="entry name" value="Chst-1-like"/>
</dbReference>
<dbReference type="AlphaFoldDB" id="A0AA36C4U5"/>
<keyword evidence="1" id="KW-0812">Transmembrane</keyword>
<dbReference type="GO" id="GO:0047756">
    <property type="term" value="F:chondroitin 4-sulfotransferase activity"/>
    <property type="evidence" value="ECO:0007669"/>
    <property type="project" value="InterPro"/>
</dbReference>
<feature type="transmembrane region" description="Helical" evidence="1">
    <location>
        <begin position="36"/>
        <end position="59"/>
    </location>
</feature>
<dbReference type="PANTHER" id="PTHR22900:SF5">
    <property type="entry name" value="PROTEIN CBG14245"/>
    <property type="match status" value="1"/>
</dbReference>
<name>A0AA36C4U5_9BILA</name>
<dbReference type="InterPro" id="IPR005331">
    <property type="entry name" value="Sulfotransferase"/>
</dbReference>
<comment type="caution">
    <text evidence="2">The sequence shown here is derived from an EMBL/GenBank/DDBJ whole genome shotgun (WGS) entry which is preliminary data.</text>
</comment>
<feature type="non-terminal residue" evidence="2">
    <location>
        <position position="1"/>
    </location>
</feature>
<evidence type="ECO:0000313" key="2">
    <source>
        <dbReference type="EMBL" id="CAJ0558137.1"/>
    </source>
</evidence>
<keyword evidence="1" id="KW-0472">Membrane</keyword>
<keyword evidence="1" id="KW-1133">Transmembrane helix</keyword>
<proteinExistence type="predicted"/>
<evidence type="ECO:0008006" key="4">
    <source>
        <dbReference type="Google" id="ProtNLM"/>
    </source>
</evidence>
<accession>A0AA36C4U5</accession>
<dbReference type="EMBL" id="CATQJA010000222">
    <property type="protein sequence ID" value="CAJ0558137.1"/>
    <property type="molecule type" value="Genomic_DNA"/>
</dbReference>
<organism evidence="2 3">
    <name type="scientific">Mesorhabditis spiculigera</name>
    <dbReference type="NCBI Taxonomy" id="96644"/>
    <lineage>
        <taxon>Eukaryota</taxon>
        <taxon>Metazoa</taxon>
        <taxon>Ecdysozoa</taxon>
        <taxon>Nematoda</taxon>
        <taxon>Chromadorea</taxon>
        <taxon>Rhabditida</taxon>
        <taxon>Rhabditina</taxon>
        <taxon>Rhabditomorpha</taxon>
        <taxon>Rhabditoidea</taxon>
        <taxon>Rhabditidae</taxon>
        <taxon>Mesorhabditinae</taxon>
        <taxon>Mesorhabditis</taxon>
    </lineage>
</organism>
<sequence>MPTGSPDMHVRECTRGQTPPYLAICTKPTSEVFWRFRPMCILLLYLGWVMVFQIVRLAGATIGPNHYEMVSDANPKNAFWDIENGTDLLWPVPIRRLPSCSRMFVGKLVYSSTPKSNSRQMKKMLCELLLRKLGMNITKDVEDDLTTGKNWCLRSHGRAKMSYLKGWENPNNTKMFVWRDPVDRFVSMYGHVCISLKRCGKAGESIHTAAKAFYEYLQFGTVPKGAVTPEFFVHHISPTSWSCDIGAYPTEFVPIAYSKKPEVLIKRLRRVFRKVEAPRSWIEKALRRLKKTTTNKARLDPKKAGRYDRWMREVRSNPTTMSYVLATYYHDYRLWNKRMPTINKL</sequence>
<keyword evidence="3" id="KW-1185">Reference proteome</keyword>
<dbReference type="GO" id="GO:0016020">
    <property type="term" value="C:membrane"/>
    <property type="evidence" value="ECO:0007669"/>
    <property type="project" value="InterPro"/>
</dbReference>
<gene>
    <name evidence="2" type="ORF">MSPICULIGERA_LOCUS874</name>
</gene>
<dbReference type="PANTHER" id="PTHR22900">
    <property type="entry name" value="PROTEIN CBG14245-RELATED"/>
    <property type="match status" value="1"/>
</dbReference>
<evidence type="ECO:0000256" key="1">
    <source>
        <dbReference type="SAM" id="Phobius"/>
    </source>
</evidence>